<organism evidence="2">
    <name type="scientific">Staurastrum punctulatum</name>
    <name type="common">Green alga</name>
    <name type="synonym">Cosmoastrum punctulatum</name>
    <dbReference type="NCBI Taxonomy" id="102822"/>
    <lineage>
        <taxon>Eukaryota</taxon>
        <taxon>Viridiplantae</taxon>
        <taxon>Streptophyta</taxon>
        <taxon>Zygnematophyceae</taxon>
        <taxon>Zygnematophycidae</taxon>
        <taxon>Desmidiales</taxon>
        <taxon>Desmidiaceae</taxon>
        <taxon>Staurastrum</taxon>
    </lineage>
</organism>
<reference evidence="2" key="1">
    <citation type="journal article" date="2002" name="J. Phycol.">
        <title>Phylogenetic relationships among streptophytes as inferred from chloroplast small and large subunit rRNA gene sequences.</title>
        <authorList>
            <person name="Turmel M."/>
            <person name="Ehara M."/>
            <person name="Otis C."/>
            <person name="Lemieux C."/>
        </authorList>
    </citation>
    <scope>NUCLEOTIDE SEQUENCE</scope>
</reference>
<reference evidence="2" key="2">
    <citation type="journal article" date="2005" name="BMC Biol.">
        <title>The complete chloroplast DNA sequences of the charophycean green algae Staurastrum and Zygnema reveal that the chloroplast genome underwent extensive changes during the evolution of the Zygnematales.</title>
        <authorList>
            <person name="Turmel M."/>
            <person name="Otis C."/>
            <person name="Lemieux C."/>
        </authorList>
    </citation>
    <scope>NUCLEOTIDE SEQUENCE</scope>
</reference>
<dbReference type="RefSeq" id="YP_636380.1">
    <property type="nucleotide sequence ID" value="NC_008116.1"/>
</dbReference>
<gene>
    <name evidence="2" type="primary">orf76a</name>
</gene>
<dbReference type="EMBL" id="AY958085">
    <property type="protein sequence ID" value="AAX45781.1"/>
    <property type="molecule type" value="Genomic_DNA"/>
</dbReference>
<keyword evidence="1" id="KW-0472">Membrane</keyword>
<evidence type="ECO:0000313" key="2">
    <source>
        <dbReference type="EMBL" id="AAX45781.1"/>
    </source>
</evidence>
<protein>
    <submittedName>
        <fullName evidence="2">Uncharacterized protein orf76a</fullName>
    </submittedName>
</protein>
<dbReference type="AlphaFoldDB" id="Q32RZ6"/>
<keyword evidence="2" id="KW-0934">Plastid</keyword>
<feature type="transmembrane region" description="Helical" evidence="1">
    <location>
        <begin position="51"/>
        <end position="75"/>
    </location>
</feature>
<proteinExistence type="predicted"/>
<accession>Q32RZ6</accession>
<dbReference type="GeneID" id="4108591"/>
<sequence>MLLYIDYLFPICLWLLFFFEKRKASRPEVCTLLRNEDEWGAQRFQRSSGQILIISYSDLILLPVLQGFCLLLFVIR</sequence>
<evidence type="ECO:0000256" key="1">
    <source>
        <dbReference type="SAM" id="Phobius"/>
    </source>
</evidence>
<keyword evidence="1" id="KW-0812">Transmembrane</keyword>
<name>Q32RZ6_STAPU</name>
<keyword evidence="1" id="KW-1133">Transmembrane helix</keyword>
<geneLocation type="chloroplast" evidence="2"/>
<keyword evidence="2" id="KW-0150">Chloroplast</keyword>